<feature type="compositionally biased region" description="Basic and acidic residues" evidence="2">
    <location>
        <begin position="102"/>
        <end position="114"/>
    </location>
</feature>
<protein>
    <submittedName>
        <fullName evidence="5">Cyclic nucleotide-binding domain</fullName>
    </submittedName>
</protein>
<feature type="domain" description="Cyclic nucleotide-binding" evidence="4">
    <location>
        <begin position="2189"/>
        <end position="2295"/>
    </location>
</feature>
<accession>A0AAW1KLR6</accession>
<feature type="region of interest" description="Disordered" evidence="2">
    <location>
        <begin position="1"/>
        <end position="53"/>
    </location>
</feature>
<feature type="transmembrane region" description="Helical" evidence="3">
    <location>
        <begin position="1580"/>
        <end position="1600"/>
    </location>
</feature>
<feature type="transmembrane region" description="Helical" evidence="3">
    <location>
        <begin position="1896"/>
        <end position="1916"/>
    </location>
</feature>
<keyword evidence="1" id="KW-0406">Ion transport</keyword>
<feature type="compositionally biased region" description="Basic and acidic residues" evidence="2">
    <location>
        <begin position="1"/>
        <end position="21"/>
    </location>
</feature>
<feature type="transmembrane region" description="Helical" evidence="3">
    <location>
        <begin position="1449"/>
        <end position="1471"/>
    </location>
</feature>
<feature type="transmembrane region" description="Helical" evidence="3">
    <location>
        <begin position="2083"/>
        <end position="2103"/>
    </location>
</feature>
<keyword evidence="3" id="KW-0472">Membrane</keyword>
<dbReference type="Pfam" id="PF00027">
    <property type="entry name" value="cNMP_binding"/>
    <property type="match status" value="2"/>
</dbReference>
<feature type="transmembrane region" description="Helical" evidence="3">
    <location>
        <begin position="1088"/>
        <end position="1110"/>
    </location>
</feature>
<feature type="transmembrane region" description="Helical" evidence="3">
    <location>
        <begin position="892"/>
        <end position="915"/>
    </location>
</feature>
<feature type="domain" description="Cyclic nucleotide-binding" evidence="4">
    <location>
        <begin position="1191"/>
        <end position="1290"/>
    </location>
</feature>
<evidence type="ECO:0000313" key="6">
    <source>
        <dbReference type="Proteomes" id="UP001458880"/>
    </source>
</evidence>
<sequence>MSNDEYSGKDKLSKEPNEEIGKSSSELSPEKLLETSVASPVEEPQVSVEDIQDTTTLDDNLFSTLYEQLHDELPIQAPKITAERQNHIKPLKEIPELPLQDLPEKHSEIPREINTDDAKDLYEKLCVKVGGKEIEEIIREKENKEQTSEKQPTEAVQDKPREESQDTTHDDTHKLTTYDKFQEKIEKQSDGESLEDKEDATQVQELVEILHEGYQEGLQEQFEETEEKLKKYSEPLPKEALATDFPSKDPLLKMYGLLEDKSDEKSRSMPAVEPHTLPSTEIKKASDSEAKDVKFQEDIHDDVEVDIIDHELLQRAHQEEDLKKSNNRNSVEMEFNNKLRWYSEVNIRKFTMNLPMWRNLLYLSMDPTWYMVVNLMCVSAGYYYIYNAAAGGCLKRLVVWKDTLLVVDLFYTFDIILALISKYGNNMSFQHSNIFSRPLWMIALEIFSLTPIEQMSSYRNYQERAIYCLLKLNRCFRIVKVGYFFRRYHKCVNGSIYMRMLEMCMHIITIGLTSFMVFCNMSCFQKDCGDRCNFSMLWMISTKVTISGMSIYPEKEWSWQIITIITMLLSFFFVMLLTMCSLIIEDIENICDRHRFREYIANEMRRLKDFNLPAYIIQELRSTAKLTWEKCGGFNENQSFLRFTPLVMNTEILLSISWSVFSHSSLFRDVPMKYLRYLTPMVQHRFYMPGEFIFRKNEIKSKMVYVVSGTIQLLSEDDGESPILSFCNGTCIGESTLIFRYKSKNHVCCKTFCELHIIEQKHFIKAAIYYPELYHYCKQVILKRYGHSMKQKQLSNYAKTISLLSTRTKDTYTILWLKNTLHKLMSTDKETTARHEMQNIYLQHAIDTGIYHKLLFCADYLDLLAIQERHEVEKDTVFVKTSFPCILQPTSLIVYVNNMFIIISTIVVSFMLPYMCFVYEEIPDHSYTIITIATFQNLLDIYVQLSTGISTRHGMISKVTSIAALKLRDMGFWCDIISCIPLEVFSAVFVTNMDYQNNARLHLNRLMKLHRMYTFFQIWEQKLNVNTVLVRYIKFGWIHLYSIYFVSCIFMGQYPEKTMSAVVFRAVQVVTTVGLIDKDLHEQPALYLGLDLLFFTVKLFMYSQIASAFAMMNYRKMQKKITSTDILHKLKMHKISEKYNQRAARYLSTQNLYKIFIKSREGYFFTAEINKFLQDDIKEFLLLDLLSSHVFFQLLPNECLKDVCSIMAPQTLPANEVIIYAGDMSSNVYIVWCGKFTTYDAKGQHIKVIRGDRVVNLVPAIFKSSAALSYVTVTDCRIIQFDIDEFKQVLTKYPKYLNIFNSTLATCDDISSNLKQYANEQATTDLTSLLKVRENSFYFFGFNQKVDSFEEFDYYLPFDHLYPFGFIRAFLMRVTIMPEGLFIKVWESFRCAFAVLTCLLVFAGPLSSMSLDFVIAFLDVTAFADIYVRLHVGYYNENGLLVKHPQMTALHYLTHGFLIDLLAAFPFRYFVSEVSNVSSHTNFIINGNCLLQLHRYIQFFLVLADNSISLPSKAFTIIYLPILLVAVNVLSTIFIKMQCRIDPDIRATINYTAGIFCSNDSVLSVSPFTKPIDPWRAHLYGAYIFASLLTTTGWQGYLVTDYTSEVVLTVVSFVGLYTTVLFTAYVINFHVMRYGSMLEYQDQMRFLKRFMKHIKVSRKLRQYAINNCEKYWGYCQGPVLSSIIQPLFNTLKLDILYDCYGVKAYNNSIFEHKNKNFYRNMLNHGITRIVLKDEYIYSVNDLMRSAVILLDGVIDVIGPDGLQITTLYPGSLFGNLEGRTRRRSGQSYIAATHSELFTIPSAQLYKLLAFYPDMEEDFYRLKSVNISYIQSKIENHYLLETSLSKSTTAINSTSMFDHVFNPNSHGIQLFEVLILIIPCYLGLLIDFYQLGAGDTSPYVLVCQYMCDILYATHYLLKNRIAYENDKGVMIMDKHKIRQRNSKQTLTNVLSLISLIPLEVIFLVIPSDVQAVHYTFFRINRVLRIIWVVNKYDQLTRRLNVNMVVVRTFSIILWVALYIAGTAALMSIISCSTTMNMHPQTPSCVILFNAASSKKTELYTRWIYISTNSLTLCSQHVFYPEHSAIIALFVLIMLVGYQLYATVIGEMFQTHVGRYQCKYMYHSVIRRIKYFMRCADLTTSLQRRAYYYMSSLWLYHDGILNPELLSHRPAYLRDAVLNDVFFEKMRQHSLFEKCHPHCLRQIINKLKFRAYFEGDYIQLENVRDARIYILIYGKVAILKNVDKNVNERVDVLEGGTQLFGVLAGFYPRKGHHYTYRSMVINTYVAFLNREDWIYILNFFPASKKLIHDAAKVYKGY</sequence>
<feature type="transmembrane region" description="Helical" evidence="3">
    <location>
        <begin position="1945"/>
        <end position="1964"/>
    </location>
</feature>
<organism evidence="5 6">
    <name type="scientific">Popillia japonica</name>
    <name type="common">Japanese beetle</name>
    <dbReference type="NCBI Taxonomy" id="7064"/>
    <lineage>
        <taxon>Eukaryota</taxon>
        <taxon>Metazoa</taxon>
        <taxon>Ecdysozoa</taxon>
        <taxon>Arthropoda</taxon>
        <taxon>Hexapoda</taxon>
        <taxon>Insecta</taxon>
        <taxon>Pterygota</taxon>
        <taxon>Neoptera</taxon>
        <taxon>Endopterygota</taxon>
        <taxon>Coleoptera</taxon>
        <taxon>Polyphaga</taxon>
        <taxon>Scarabaeiformia</taxon>
        <taxon>Scarabaeidae</taxon>
        <taxon>Rutelinae</taxon>
        <taxon>Popillia</taxon>
    </lineage>
</organism>
<feature type="region of interest" description="Disordered" evidence="2">
    <location>
        <begin position="139"/>
        <end position="203"/>
    </location>
</feature>
<feature type="transmembrane region" description="Helical" evidence="3">
    <location>
        <begin position="1606"/>
        <end position="1627"/>
    </location>
</feature>
<dbReference type="SUPFAM" id="SSF81324">
    <property type="entry name" value="Voltage-gated potassium channels"/>
    <property type="match status" value="1"/>
</dbReference>
<evidence type="ECO:0000259" key="4">
    <source>
        <dbReference type="PROSITE" id="PS50042"/>
    </source>
</evidence>
<dbReference type="Gene3D" id="2.60.120.10">
    <property type="entry name" value="Jelly Rolls"/>
    <property type="match status" value="4"/>
</dbReference>
<dbReference type="InterPro" id="IPR014710">
    <property type="entry name" value="RmlC-like_jellyroll"/>
</dbReference>
<dbReference type="PANTHER" id="PTHR45638:SF11">
    <property type="entry name" value="CYCLIC NUCLEOTIDE-GATED CATION CHANNEL SUBUNIT A"/>
    <property type="match status" value="1"/>
</dbReference>
<keyword evidence="1" id="KW-0407">Ion channel</keyword>
<dbReference type="PROSITE" id="PS50042">
    <property type="entry name" value="CNMP_BINDING_3"/>
    <property type="match status" value="4"/>
</dbReference>
<feature type="transmembrane region" description="Helical" evidence="3">
    <location>
        <begin position="559"/>
        <end position="584"/>
    </location>
</feature>
<feature type="transmembrane region" description="Helical" evidence="3">
    <location>
        <begin position="927"/>
        <end position="949"/>
    </location>
</feature>
<evidence type="ECO:0000256" key="2">
    <source>
        <dbReference type="SAM" id="MobiDB-lite"/>
    </source>
</evidence>
<feature type="transmembrane region" description="Helical" evidence="3">
    <location>
        <begin position="398"/>
        <end position="420"/>
    </location>
</feature>
<keyword evidence="1" id="KW-1071">Ligand-gated ion channel</keyword>
<dbReference type="Gene3D" id="1.10.287.70">
    <property type="match status" value="1"/>
</dbReference>
<dbReference type="InterPro" id="IPR018490">
    <property type="entry name" value="cNMP-bd_dom_sf"/>
</dbReference>
<evidence type="ECO:0000256" key="3">
    <source>
        <dbReference type="SAM" id="Phobius"/>
    </source>
</evidence>
<dbReference type="CDD" id="cd00038">
    <property type="entry name" value="CAP_ED"/>
    <property type="match status" value="4"/>
</dbReference>
<evidence type="ECO:0000256" key="1">
    <source>
        <dbReference type="ARBA" id="ARBA00023286"/>
    </source>
</evidence>
<dbReference type="EMBL" id="JASPKY010000215">
    <property type="protein sequence ID" value="KAK9719903.1"/>
    <property type="molecule type" value="Genomic_DNA"/>
</dbReference>
<dbReference type="Proteomes" id="UP001458880">
    <property type="component" value="Unassembled WGS sequence"/>
</dbReference>
<dbReference type="SMART" id="SM00100">
    <property type="entry name" value="cNMP"/>
    <property type="match status" value="4"/>
</dbReference>
<keyword evidence="3" id="KW-0812">Transmembrane</keyword>
<keyword evidence="1" id="KW-0813">Transport</keyword>
<proteinExistence type="predicted"/>
<feature type="transmembrane region" description="Helical" evidence="3">
    <location>
        <begin position="1381"/>
        <end position="1403"/>
    </location>
</feature>
<dbReference type="GO" id="GO:0044877">
    <property type="term" value="F:protein-containing complex binding"/>
    <property type="evidence" value="ECO:0007669"/>
    <property type="project" value="TreeGrafter"/>
</dbReference>
<feature type="transmembrane region" description="Helical" evidence="3">
    <location>
        <begin position="505"/>
        <end position="524"/>
    </location>
</feature>
<feature type="transmembrane region" description="Helical" evidence="3">
    <location>
        <begin position="1514"/>
        <end position="1535"/>
    </location>
</feature>
<feature type="domain" description="Cyclic nucleotide-binding" evidence="4">
    <location>
        <begin position="666"/>
        <end position="763"/>
    </location>
</feature>
<feature type="transmembrane region" description="Helical" evidence="3">
    <location>
        <begin position="368"/>
        <end position="386"/>
    </location>
</feature>
<dbReference type="SUPFAM" id="SSF51206">
    <property type="entry name" value="cAMP-binding domain-like"/>
    <property type="match status" value="4"/>
</dbReference>
<feature type="transmembrane region" description="Helical" evidence="3">
    <location>
        <begin position="2010"/>
        <end position="2028"/>
    </location>
</feature>
<keyword evidence="3" id="KW-1133">Transmembrane helix</keyword>
<feature type="transmembrane region" description="Helical" evidence="3">
    <location>
        <begin position="1409"/>
        <end position="1428"/>
    </location>
</feature>
<feature type="transmembrane region" description="Helical" evidence="3">
    <location>
        <begin position="1032"/>
        <end position="1051"/>
    </location>
</feature>
<comment type="caution">
    <text evidence="5">The sequence shown here is derived from an EMBL/GenBank/DDBJ whole genome shotgun (WGS) entry which is preliminary data.</text>
</comment>
<reference evidence="5 6" key="1">
    <citation type="journal article" date="2024" name="BMC Genomics">
        <title>De novo assembly and annotation of Popillia japonica's genome with initial clues to its potential as an invasive pest.</title>
        <authorList>
            <person name="Cucini C."/>
            <person name="Boschi S."/>
            <person name="Funari R."/>
            <person name="Cardaioli E."/>
            <person name="Iannotti N."/>
            <person name="Marturano G."/>
            <person name="Paoli F."/>
            <person name="Bruttini M."/>
            <person name="Carapelli A."/>
            <person name="Frati F."/>
            <person name="Nardi F."/>
        </authorList>
    </citation>
    <scope>NUCLEOTIDE SEQUENCE [LARGE SCALE GENOMIC DNA]</scope>
    <source>
        <strain evidence="5">DMR45628</strain>
    </source>
</reference>
<feature type="transmembrane region" description="Helical" evidence="3">
    <location>
        <begin position="1869"/>
        <end position="1890"/>
    </location>
</feature>
<dbReference type="GO" id="GO:0005221">
    <property type="term" value="F:intracellularly cyclic nucleotide-activated monoatomic cation channel activity"/>
    <property type="evidence" value="ECO:0007669"/>
    <property type="project" value="InterPro"/>
</dbReference>
<dbReference type="InterPro" id="IPR050866">
    <property type="entry name" value="CNG_cation_channel"/>
</dbReference>
<name>A0AAW1KLR6_POPJA</name>
<gene>
    <name evidence="5" type="ORF">QE152_g22398</name>
</gene>
<feature type="compositionally biased region" description="Basic and acidic residues" evidence="2">
    <location>
        <begin position="139"/>
        <end position="190"/>
    </location>
</feature>
<feature type="region of interest" description="Disordered" evidence="2">
    <location>
        <begin position="91"/>
        <end position="114"/>
    </location>
</feature>
<feature type="domain" description="Cyclic nucleotide-binding" evidence="4">
    <location>
        <begin position="1709"/>
        <end position="1808"/>
    </location>
</feature>
<keyword evidence="6" id="KW-1185">Reference proteome</keyword>
<dbReference type="InterPro" id="IPR000595">
    <property type="entry name" value="cNMP-bd_dom"/>
</dbReference>
<evidence type="ECO:0000313" key="5">
    <source>
        <dbReference type="EMBL" id="KAK9719903.1"/>
    </source>
</evidence>
<dbReference type="PANTHER" id="PTHR45638">
    <property type="entry name" value="CYCLIC NUCLEOTIDE-GATED CATION CHANNEL SUBUNIT A"/>
    <property type="match status" value="1"/>
</dbReference>